<dbReference type="EMBL" id="JASCZI010092073">
    <property type="protein sequence ID" value="MED6151805.1"/>
    <property type="molecule type" value="Genomic_DNA"/>
</dbReference>
<dbReference type="Proteomes" id="UP001341840">
    <property type="component" value="Unassembled WGS sequence"/>
</dbReference>
<protein>
    <submittedName>
        <fullName evidence="1">Uncharacterized protein</fullName>
    </submittedName>
</protein>
<gene>
    <name evidence="1" type="ORF">PIB30_085939</name>
</gene>
<reference evidence="1 2" key="1">
    <citation type="journal article" date="2023" name="Plants (Basel)">
        <title>Bridging the Gap: Combining Genomics and Transcriptomics Approaches to Understand Stylosanthes scabra, an Orphan Legume from the Brazilian Caatinga.</title>
        <authorList>
            <person name="Ferreira-Neto J.R.C."/>
            <person name="da Silva M.D."/>
            <person name="Binneck E."/>
            <person name="de Melo N.F."/>
            <person name="da Silva R.H."/>
            <person name="de Melo A.L.T.M."/>
            <person name="Pandolfi V."/>
            <person name="Bustamante F.O."/>
            <person name="Brasileiro-Vidal A.C."/>
            <person name="Benko-Iseppon A.M."/>
        </authorList>
    </citation>
    <scope>NUCLEOTIDE SEQUENCE [LARGE SCALE GENOMIC DNA]</scope>
    <source>
        <tissue evidence="1">Leaves</tissue>
    </source>
</reference>
<proteinExistence type="predicted"/>
<evidence type="ECO:0000313" key="1">
    <source>
        <dbReference type="EMBL" id="MED6151805.1"/>
    </source>
</evidence>
<sequence>MSRFRNVARQSDLLQFLGNPLQEQGFRKRCASAGRQHSFFPAAGGFSCDEEHMFSLTVRKCQVQCSETFAPLPPQVLANPRRCISSAHNSSPRCRSFYHQA</sequence>
<comment type="caution">
    <text evidence="1">The sequence shown here is derived from an EMBL/GenBank/DDBJ whole genome shotgun (WGS) entry which is preliminary data.</text>
</comment>
<organism evidence="1 2">
    <name type="scientific">Stylosanthes scabra</name>
    <dbReference type="NCBI Taxonomy" id="79078"/>
    <lineage>
        <taxon>Eukaryota</taxon>
        <taxon>Viridiplantae</taxon>
        <taxon>Streptophyta</taxon>
        <taxon>Embryophyta</taxon>
        <taxon>Tracheophyta</taxon>
        <taxon>Spermatophyta</taxon>
        <taxon>Magnoliopsida</taxon>
        <taxon>eudicotyledons</taxon>
        <taxon>Gunneridae</taxon>
        <taxon>Pentapetalae</taxon>
        <taxon>rosids</taxon>
        <taxon>fabids</taxon>
        <taxon>Fabales</taxon>
        <taxon>Fabaceae</taxon>
        <taxon>Papilionoideae</taxon>
        <taxon>50 kb inversion clade</taxon>
        <taxon>dalbergioids sensu lato</taxon>
        <taxon>Dalbergieae</taxon>
        <taxon>Pterocarpus clade</taxon>
        <taxon>Stylosanthes</taxon>
    </lineage>
</organism>
<accession>A0ABU6TUC4</accession>
<name>A0ABU6TUC4_9FABA</name>
<keyword evidence="2" id="KW-1185">Reference proteome</keyword>
<evidence type="ECO:0000313" key="2">
    <source>
        <dbReference type="Proteomes" id="UP001341840"/>
    </source>
</evidence>
<feature type="non-terminal residue" evidence="1">
    <location>
        <position position="101"/>
    </location>
</feature>